<keyword evidence="2" id="KW-1185">Reference proteome</keyword>
<comment type="caution">
    <text evidence="1">The sequence shown here is derived from an EMBL/GenBank/DDBJ whole genome shotgun (WGS) entry which is preliminary data.</text>
</comment>
<dbReference type="EMBL" id="CM055096">
    <property type="protein sequence ID" value="KAJ7555072.1"/>
    <property type="molecule type" value="Genomic_DNA"/>
</dbReference>
<name>A0ACC2DLA9_DIPCM</name>
<evidence type="ECO:0000313" key="2">
    <source>
        <dbReference type="Proteomes" id="UP001162992"/>
    </source>
</evidence>
<proteinExistence type="predicted"/>
<dbReference type="Proteomes" id="UP001162992">
    <property type="component" value="Chromosome 5"/>
</dbReference>
<gene>
    <name evidence="1" type="ORF">O6H91_05G021100</name>
</gene>
<organism evidence="1 2">
    <name type="scientific">Diphasiastrum complanatum</name>
    <name type="common">Issler's clubmoss</name>
    <name type="synonym">Lycopodium complanatum</name>
    <dbReference type="NCBI Taxonomy" id="34168"/>
    <lineage>
        <taxon>Eukaryota</taxon>
        <taxon>Viridiplantae</taxon>
        <taxon>Streptophyta</taxon>
        <taxon>Embryophyta</taxon>
        <taxon>Tracheophyta</taxon>
        <taxon>Lycopodiopsida</taxon>
        <taxon>Lycopodiales</taxon>
        <taxon>Lycopodiaceae</taxon>
        <taxon>Lycopodioideae</taxon>
        <taxon>Diphasiastrum</taxon>
    </lineage>
</organism>
<protein>
    <submittedName>
        <fullName evidence="1">Uncharacterized protein</fullName>
    </submittedName>
</protein>
<evidence type="ECO:0000313" key="1">
    <source>
        <dbReference type="EMBL" id="KAJ7555072.1"/>
    </source>
</evidence>
<accession>A0ACC2DLA9</accession>
<sequence length="474" mass="53263">MSLSFAVPHFGNHMQFAGIERLWSASYAREIRSHAGRRHHRRRPGNLDWGSDDWSKIFVMEKRQPILINEKEDDKIEITLDFKDFRKRASEAAIAAKKAIQVNLEKLSEAGSSFAYDSAKTWQDLRTSVAVQKDARIVIALRSSTLDFIARGMLGCLILVVLGRLFIKLARRYRWGWEEGFGWQGLVRRDRSLGGREVIVSTSGRKSLEKSTVTSSRTKPKTFNPLDGVEPPRSEKNLSISRKQTENSKSRQQKLPKWWPRHDLPPVKPSLQAQTEANYVVQAIMNKRLSGTDFTEEDMLKIRQICRESGAKVSFGSSNTRDSFYRAAIDFVLSLCSRNTRGSSAPFICNESAVDYLVGLATDIGLDAGRAATMINAAVAARTRSSFLQAWALSLQGNFTEAENEIVKLVQIHAIFSPEPNSPEMEMVARGLETYLDVDERKELLQIYKKAGGSALEGVAKEALGLVSIQETRY</sequence>
<reference evidence="2" key="1">
    <citation type="journal article" date="2024" name="Proc. Natl. Acad. Sci. U.S.A.">
        <title>Extraordinary preservation of gene collinearity over three hundred million years revealed in homosporous lycophytes.</title>
        <authorList>
            <person name="Li C."/>
            <person name="Wickell D."/>
            <person name="Kuo L.Y."/>
            <person name="Chen X."/>
            <person name="Nie B."/>
            <person name="Liao X."/>
            <person name="Peng D."/>
            <person name="Ji J."/>
            <person name="Jenkins J."/>
            <person name="Williams M."/>
            <person name="Shu S."/>
            <person name="Plott C."/>
            <person name="Barry K."/>
            <person name="Rajasekar S."/>
            <person name="Grimwood J."/>
            <person name="Han X."/>
            <person name="Sun S."/>
            <person name="Hou Z."/>
            <person name="He W."/>
            <person name="Dai G."/>
            <person name="Sun C."/>
            <person name="Schmutz J."/>
            <person name="Leebens-Mack J.H."/>
            <person name="Li F.W."/>
            <person name="Wang L."/>
        </authorList>
    </citation>
    <scope>NUCLEOTIDE SEQUENCE [LARGE SCALE GENOMIC DNA]</scope>
    <source>
        <strain evidence="2">cv. PW_Plant_1</strain>
    </source>
</reference>